<sequence length="74" mass="8732">MNNNSNNMVPKEKQNKLPIKFILPPFLVANMKLYVHPRVNAWFVCFCWFHVFFLNPNEHCFDAFEIACSRGNAK</sequence>
<gene>
    <name evidence="1" type="primary">Vigan.04G046900</name>
    <name evidence="1" type="ORF">VIGAN_04046900</name>
</gene>
<dbReference type="EMBL" id="AP015037">
    <property type="protein sequence ID" value="BAT83334.1"/>
    <property type="molecule type" value="Genomic_DNA"/>
</dbReference>
<organism evidence="1 2">
    <name type="scientific">Vigna angularis var. angularis</name>
    <dbReference type="NCBI Taxonomy" id="157739"/>
    <lineage>
        <taxon>Eukaryota</taxon>
        <taxon>Viridiplantae</taxon>
        <taxon>Streptophyta</taxon>
        <taxon>Embryophyta</taxon>
        <taxon>Tracheophyta</taxon>
        <taxon>Spermatophyta</taxon>
        <taxon>Magnoliopsida</taxon>
        <taxon>eudicotyledons</taxon>
        <taxon>Gunneridae</taxon>
        <taxon>Pentapetalae</taxon>
        <taxon>rosids</taxon>
        <taxon>fabids</taxon>
        <taxon>Fabales</taxon>
        <taxon>Fabaceae</taxon>
        <taxon>Papilionoideae</taxon>
        <taxon>50 kb inversion clade</taxon>
        <taxon>NPAAA clade</taxon>
        <taxon>indigoferoid/millettioid clade</taxon>
        <taxon>Phaseoleae</taxon>
        <taxon>Vigna</taxon>
    </lineage>
</organism>
<evidence type="ECO:0000313" key="1">
    <source>
        <dbReference type="EMBL" id="BAT83334.1"/>
    </source>
</evidence>
<dbReference type="AlphaFoldDB" id="A0A0S3RRY3"/>
<reference evidence="1 2" key="1">
    <citation type="journal article" date="2015" name="Sci. Rep.">
        <title>The power of single molecule real-time sequencing technology in the de novo assembly of a eukaryotic genome.</title>
        <authorList>
            <person name="Sakai H."/>
            <person name="Naito K."/>
            <person name="Ogiso-Tanaka E."/>
            <person name="Takahashi Y."/>
            <person name="Iseki K."/>
            <person name="Muto C."/>
            <person name="Satou K."/>
            <person name="Teruya K."/>
            <person name="Shiroma A."/>
            <person name="Shimoji M."/>
            <person name="Hirano T."/>
            <person name="Itoh T."/>
            <person name="Kaga A."/>
            <person name="Tomooka N."/>
        </authorList>
    </citation>
    <scope>NUCLEOTIDE SEQUENCE [LARGE SCALE GENOMIC DNA]</scope>
    <source>
        <strain evidence="2">cv. Shumari</strain>
    </source>
</reference>
<feature type="non-terminal residue" evidence="1">
    <location>
        <position position="74"/>
    </location>
</feature>
<dbReference type="Proteomes" id="UP000291084">
    <property type="component" value="Chromosome 4"/>
</dbReference>
<name>A0A0S3RRY3_PHAAN</name>
<accession>A0A0S3RRY3</accession>
<protein>
    <submittedName>
        <fullName evidence="1">Uncharacterized protein</fullName>
    </submittedName>
</protein>
<keyword evidence="2" id="KW-1185">Reference proteome</keyword>
<proteinExistence type="predicted"/>
<evidence type="ECO:0000313" key="2">
    <source>
        <dbReference type="Proteomes" id="UP000291084"/>
    </source>
</evidence>